<reference evidence="3 4" key="2">
    <citation type="journal article" date="2012" name="PLoS Pathog.">
        <title>Diverse lifestyles and strategies of plant pathogenesis encoded in the genomes of eighteen Dothideomycetes fungi.</title>
        <authorList>
            <person name="Ohm R.A."/>
            <person name="Feau N."/>
            <person name="Henrissat B."/>
            <person name="Schoch C.L."/>
            <person name="Horwitz B.A."/>
            <person name="Barry K.W."/>
            <person name="Condon B.J."/>
            <person name="Copeland A.C."/>
            <person name="Dhillon B."/>
            <person name="Glaser F."/>
            <person name="Hesse C.N."/>
            <person name="Kosti I."/>
            <person name="LaButti K."/>
            <person name="Lindquist E.A."/>
            <person name="Lucas S."/>
            <person name="Salamov A.A."/>
            <person name="Bradshaw R.E."/>
            <person name="Ciuffetti L."/>
            <person name="Hamelin R.C."/>
            <person name="Kema G.H.J."/>
            <person name="Lawrence C."/>
            <person name="Scott J.A."/>
            <person name="Spatafora J.W."/>
            <person name="Turgeon B.G."/>
            <person name="de Wit P.J.G.M."/>
            <person name="Zhong S."/>
            <person name="Goodwin S.B."/>
            <person name="Grigoriev I.V."/>
        </authorList>
    </citation>
    <scope>NUCLEOTIDE SEQUENCE [LARGE SCALE GENOMIC DNA]</scope>
    <source>
        <strain evidence="4">NZE10 / CBS 128990</strain>
    </source>
</reference>
<dbReference type="eggNOG" id="ENOG502SD1I">
    <property type="taxonomic scope" value="Eukaryota"/>
</dbReference>
<dbReference type="PANTHER" id="PTHR12834:SF12">
    <property type="entry name" value="SIGNAL RECOGNITION PARTICLE 9 KDA PROTEIN"/>
    <property type="match status" value="1"/>
</dbReference>
<dbReference type="Pfam" id="PF05486">
    <property type="entry name" value="SRP9-21"/>
    <property type="match status" value="1"/>
</dbReference>
<dbReference type="OMA" id="YETNKGA"/>
<evidence type="ECO:0000256" key="1">
    <source>
        <dbReference type="SAM" id="MobiDB-lite"/>
    </source>
</evidence>
<organism evidence="3 4">
    <name type="scientific">Dothistroma septosporum (strain NZE10 / CBS 128990)</name>
    <name type="common">Red band needle blight fungus</name>
    <name type="synonym">Mycosphaerella pini</name>
    <dbReference type="NCBI Taxonomy" id="675120"/>
    <lineage>
        <taxon>Eukaryota</taxon>
        <taxon>Fungi</taxon>
        <taxon>Dikarya</taxon>
        <taxon>Ascomycota</taxon>
        <taxon>Pezizomycotina</taxon>
        <taxon>Dothideomycetes</taxon>
        <taxon>Dothideomycetidae</taxon>
        <taxon>Mycosphaerellales</taxon>
        <taxon>Mycosphaerellaceae</taxon>
        <taxon>Dothistroma</taxon>
    </lineage>
</organism>
<dbReference type="HOGENOM" id="CLU_096859_0_0_1"/>
<dbReference type="STRING" id="675120.N1PXV7"/>
<dbReference type="InterPro" id="IPR039432">
    <property type="entry name" value="SRP9_dom"/>
</dbReference>
<evidence type="ECO:0000259" key="2">
    <source>
        <dbReference type="Pfam" id="PF05486"/>
    </source>
</evidence>
<evidence type="ECO:0000313" key="3">
    <source>
        <dbReference type="EMBL" id="EME47833.1"/>
    </source>
</evidence>
<dbReference type="GO" id="GO:0005786">
    <property type="term" value="C:signal recognition particle, endoplasmic reticulum targeting"/>
    <property type="evidence" value="ECO:0007669"/>
    <property type="project" value="TreeGrafter"/>
</dbReference>
<gene>
    <name evidence="3" type="ORF">DOTSEDRAFT_69683</name>
</gene>
<dbReference type="PANTHER" id="PTHR12834">
    <property type="entry name" value="SIGNAL RECOGNITION PARTICLE 9 KDA PROTEIN"/>
    <property type="match status" value="1"/>
</dbReference>
<dbReference type="AlphaFoldDB" id="N1PXV7"/>
<sequence length="162" mass="18019">MVNLGTSDEWQRQTSLLLQARPSTTRITTKYKIPYLNEPKYQQKLRKRKRDADDDQGDKENSAATQMTRATLTLKTYDPDSGVVLKFKTNKAAEVGHLIHGLGRVGRHMAALPEKAEDMLMEDAPAPQKATEVVSSAKKAITEDTRPQQGAGGGKKKKKNKK</sequence>
<protein>
    <recommendedName>
        <fullName evidence="2">SRP9 domain-containing protein</fullName>
    </recommendedName>
</protein>
<dbReference type="GO" id="GO:0006614">
    <property type="term" value="P:SRP-dependent cotranslational protein targeting to membrane"/>
    <property type="evidence" value="ECO:0007669"/>
    <property type="project" value="InterPro"/>
</dbReference>
<feature type="region of interest" description="Disordered" evidence="1">
    <location>
        <begin position="123"/>
        <end position="162"/>
    </location>
</feature>
<accession>N1PXV7</accession>
<dbReference type="InterPro" id="IPR039914">
    <property type="entry name" value="SRP9-like"/>
</dbReference>
<reference evidence="4" key="1">
    <citation type="journal article" date="2012" name="PLoS Genet.">
        <title>The genomes of the fungal plant pathogens Cladosporium fulvum and Dothistroma septosporum reveal adaptation to different hosts and lifestyles but also signatures of common ancestry.</title>
        <authorList>
            <person name="de Wit P.J.G.M."/>
            <person name="van der Burgt A."/>
            <person name="Oekmen B."/>
            <person name="Stergiopoulos I."/>
            <person name="Abd-Elsalam K.A."/>
            <person name="Aerts A.L."/>
            <person name="Bahkali A.H."/>
            <person name="Beenen H.G."/>
            <person name="Chettri P."/>
            <person name="Cox M.P."/>
            <person name="Datema E."/>
            <person name="de Vries R.P."/>
            <person name="Dhillon B."/>
            <person name="Ganley A.R."/>
            <person name="Griffiths S.A."/>
            <person name="Guo Y."/>
            <person name="Hamelin R.C."/>
            <person name="Henrissat B."/>
            <person name="Kabir M.S."/>
            <person name="Jashni M.K."/>
            <person name="Kema G."/>
            <person name="Klaubauf S."/>
            <person name="Lapidus A."/>
            <person name="Levasseur A."/>
            <person name="Lindquist E."/>
            <person name="Mehrabi R."/>
            <person name="Ohm R.A."/>
            <person name="Owen T.J."/>
            <person name="Salamov A."/>
            <person name="Schwelm A."/>
            <person name="Schijlen E."/>
            <person name="Sun H."/>
            <person name="van den Burg H.A."/>
            <person name="van Ham R.C.H.J."/>
            <person name="Zhang S."/>
            <person name="Goodwin S.B."/>
            <person name="Grigoriev I.V."/>
            <person name="Collemare J."/>
            <person name="Bradshaw R.E."/>
        </authorList>
    </citation>
    <scope>NUCLEOTIDE SEQUENCE [LARGE SCALE GENOMIC DNA]</scope>
    <source>
        <strain evidence="4">NZE10 / CBS 128990</strain>
    </source>
</reference>
<name>N1PXV7_DOTSN</name>
<dbReference type="EMBL" id="KB446536">
    <property type="protein sequence ID" value="EME47833.1"/>
    <property type="molecule type" value="Genomic_DNA"/>
</dbReference>
<proteinExistence type="predicted"/>
<feature type="domain" description="SRP9" evidence="2">
    <location>
        <begin position="6"/>
        <end position="109"/>
    </location>
</feature>
<feature type="region of interest" description="Disordered" evidence="1">
    <location>
        <begin position="38"/>
        <end position="69"/>
    </location>
</feature>
<evidence type="ECO:0000313" key="4">
    <source>
        <dbReference type="Proteomes" id="UP000016933"/>
    </source>
</evidence>
<dbReference type="OrthoDB" id="5419752at2759"/>
<keyword evidence="4" id="KW-1185">Reference proteome</keyword>
<dbReference type="Proteomes" id="UP000016933">
    <property type="component" value="Unassembled WGS sequence"/>
</dbReference>